<keyword evidence="2" id="KW-1185">Reference proteome</keyword>
<dbReference type="Proteomes" id="UP000218334">
    <property type="component" value="Unassembled WGS sequence"/>
</dbReference>
<evidence type="ECO:0000313" key="1">
    <source>
        <dbReference type="EMBL" id="PBK66852.1"/>
    </source>
</evidence>
<gene>
    <name evidence="1" type="ORF">ARMSODRAFT_960017</name>
</gene>
<name>A0A2H3BIJ3_9AGAR</name>
<organism evidence="1 2">
    <name type="scientific">Armillaria solidipes</name>
    <dbReference type="NCBI Taxonomy" id="1076256"/>
    <lineage>
        <taxon>Eukaryota</taxon>
        <taxon>Fungi</taxon>
        <taxon>Dikarya</taxon>
        <taxon>Basidiomycota</taxon>
        <taxon>Agaricomycotina</taxon>
        <taxon>Agaricomycetes</taxon>
        <taxon>Agaricomycetidae</taxon>
        <taxon>Agaricales</taxon>
        <taxon>Marasmiineae</taxon>
        <taxon>Physalacriaceae</taxon>
        <taxon>Armillaria</taxon>
    </lineage>
</organism>
<accession>A0A2H3BIJ3</accession>
<reference evidence="2" key="1">
    <citation type="journal article" date="2017" name="Nat. Ecol. Evol.">
        <title>Genome expansion and lineage-specific genetic innovations in the forest pathogenic fungi Armillaria.</title>
        <authorList>
            <person name="Sipos G."/>
            <person name="Prasanna A.N."/>
            <person name="Walter M.C."/>
            <person name="O'Connor E."/>
            <person name="Balint B."/>
            <person name="Krizsan K."/>
            <person name="Kiss B."/>
            <person name="Hess J."/>
            <person name="Varga T."/>
            <person name="Slot J."/>
            <person name="Riley R."/>
            <person name="Boka B."/>
            <person name="Rigling D."/>
            <person name="Barry K."/>
            <person name="Lee J."/>
            <person name="Mihaltcheva S."/>
            <person name="LaButti K."/>
            <person name="Lipzen A."/>
            <person name="Waldron R."/>
            <person name="Moloney N.M."/>
            <person name="Sperisen C."/>
            <person name="Kredics L."/>
            <person name="Vagvoelgyi C."/>
            <person name="Patrignani A."/>
            <person name="Fitzpatrick D."/>
            <person name="Nagy I."/>
            <person name="Doyle S."/>
            <person name="Anderson J.B."/>
            <person name="Grigoriev I.V."/>
            <person name="Gueldener U."/>
            <person name="Muensterkoetter M."/>
            <person name="Nagy L.G."/>
        </authorList>
    </citation>
    <scope>NUCLEOTIDE SEQUENCE [LARGE SCALE GENOMIC DNA]</scope>
    <source>
        <strain evidence="2">28-4</strain>
    </source>
</reference>
<sequence>MSSNAKDFEAIRPADAVADICASAVELPRGTRHDQVQAEMKDIKHQIKFLENLERTLATQYGMVRDFDSVEVLGQAKRLAFANRDHQSVRDLQELDRLNDLRLRLNELRHSPTVSPPINASAYYMSPDDTFHTHHWPWPCQQVGLSMRYTHICLDMISDSVSSTKSSLNYIQTVPL</sequence>
<evidence type="ECO:0000313" key="2">
    <source>
        <dbReference type="Proteomes" id="UP000218334"/>
    </source>
</evidence>
<proteinExistence type="predicted"/>
<dbReference type="AlphaFoldDB" id="A0A2H3BIJ3"/>
<dbReference type="EMBL" id="KZ293439">
    <property type="protein sequence ID" value="PBK66852.1"/>
    <property type="molecule type" value="Genomic_DNA"/>
</dbReference>
<protein>
    <submittedName>
        <fullName evidence="1">Uncharacterized protein</fullName>
    </submittedName>
</protein>